<dbReference type="KEGG" id="cyt:cce_1023"/>
<accession>B1WTQ8</accession>
<sequence length="85" mass="9681">MKKIMDITKIHTWLTTQVANTLNINFDEVDAGIPFERYGLESADIVAIMADLEDWLGCEIDDPTLMYEYPTIAELSEHLAENYAV</sequence>
<dbReference type="SUPFAM" id="SSF47336">
    <property type="entry name" value="ACP-like"/>
    <property type="match status" value="1"/>
</dbReference>
<evidence type="ECO:0000259" key="3">
    <source>
        <dbReference type="PROSITE" id="PS50075"/>
    </source>
</evidence>
<dbReference type="InterPro" id="IPR020806">
    <property type="entry name" value="PKS_PP-bd"/>
</dbReference>
<feature type="domain" description="Carrier" evidence="3">
    <location>
        <begin position="5"/>
        <end position="83"/>
    </location>
</feature>
<dbReference type="HOGENOM" id="CLU_157807_3_0_3"/>
<dbReference type="InterPro" id="IPR036736">
    <property type="entry name" value="ACP-like_sf"/>
</dbReference>
<dbReference type="eggNOG" id="COG0236">
    <property type="taxonomic scope" value="Bacteria"/>
</dbReference>
<dbReference type="EMBL" id="CP000806">
    <property type="protein sequence ID" value="ACB50374.1"/>
    <property type="molecule type" value="Genomic_DNA"/>
</dbReference>
<dbReference type="PROSITE" id="PS50075">
    <property type="entry name" value="CARRIER"/>
    <property type="match status" value="1"/>
</dbReference>
<keyword evidence="2" id="KW-0597">Phosphoprotein</keyword>
<evidence type="ECO:0000313" key="4">
    <source>
        <dbReference type="EMBL" id="ACB50374.1"/>
    </source>
</evidence>
<keyword evidence="5" id="KW-1185">Reference proteome</keyword>
<dbReference type="InterPro" id="IPR009081">
    <property type="entry name" value="PP-bd_ACP"/>
</dbReference>
<proteinExistence type="predicted"/>
<protein>
    <recommendedName>
        <fullName evidence="3">Carrier domain-containing protein</fullName>
    </recommendedName>
</protein>
<dbReference type="Gene3D" id="1.10.1200.10">
    <property type="entry name" value="ACP-like"/>
    <property type="match status" value="1"/>
</dbReference>
<dbReference type="AlphaFoldDB" id="B1WTQ8"/>
<name>B1WTQ8_CROS5</name>
<dbReference type="STRING" id="43989.cce_1023"/>
<organism evidence="4 5">
    <name type="scientific">Crocosphaera subtropica (strain ATCC 51142 / BH68)</name>
    <name type="common">Cyanothece sp. (strain ATCC 51142)</name>
    <dbReference type="NCBI Taxonomy" id="43989"/>
    <lineage>
        <taxon>Bacteria</taxon>
        <taxon>Bacillati</taxon>
        <taxon>Cyanobacteriota</taxon>
        <taxon>Cyanophyceae</taxon>
        <taxon>Oscillatoriophycideae</taxon>
        <taxon>Chroococcales</taxon>
        <taxon>Aphanothecaceae</taxon>
        <taxon>Crocosphaera</taxon>
        <taxon>Crocosphaera subtropica</taxon>
    </lineage>
</organism>
<dbReference type="GO" id="GO:0031177">
    <property type="term" value="F:phosphopantetheine binding"/>
    <property type="evidence" value="ECO:0007669"/>
    <property type="project" value="InterPro"/>
</dbReference>
<keyword evidence="1" id="KW-0596">Phosphopantetheine</keyword>
<dbReference type="SMART" id="SM00823">
    <property type="entry name" value="PKS_PP"/>
    <property type="match status" value="1"/>
</dbReference>
<evidence type="ECO:0000256" key="1">
    <source>
        <dbReference type="ARBA" id="ARBA00022450"/>
    </source>
</evidence>
<evidence type="ECO:0000313" key="5">
    <source>
        <dbReference type="Proteomes" id="UP000001203"/>
    </source>
</evidence>
<gene>
    <name evidence="4" type="ordered locus">cce_1023</name>
</gene>
<dbReference type="Proteomes" id="UP000001203">
    <property type="component" value="Chromosome circular"/>
</dbReference>
<evidence type="ECO:0000256" key="2">
    <source>
        <dbReference type="ARBA" id="ARBA00022553"/>
    </source>
</evidence>
<reference evidence="4 5" key="1">
    <citation type="journal article" date="2008" name="Proc. Natl. Acad. Sci. U.S.A.">
        <title>The genome of Cyanothece 51142, a unicellular diazotrophic cyanobacterium important in the marine nitrogen cycle.</title>
        <authorList>
            <person name="Welsh E.A."/>
            <person name="Liberton M."/>
            <person name="Stoeckel J."/>
            <person name="Loh T."/>
            <person name="Elvitigala T."/>
            <person name="Wang C."/>
            <person name="Wollam A."/>
            <person name="Fulton R.S."/>
            <person name="Clifton S.W."/>
            <person name="Jacobs J.M."/>
            <person name="Aurora R."/>
            <person name="Ghosh B.K."/>
            <person name="Sherman L.A."/>
            <person name="Smith R.D."/>
            <person name="Wilson R.K."/>
            <person name="Pakrasi H.B."/>
        </authorList>
    </citation>
    <scope>NUCLEOTIDE SEQUENCE [LARGE SCALE GENOMIC DNA]</scope>
    <source>
        <strain evidence="5">ATCC 51142 / BH68</strain>
    </source>
</reference>
<dbReference type="Pfam" id="PF00550">
    <property type="entry name" value="PP-binding"/>
    <property type="match status" value="1"/>
</dbReference>